<keyword evidence="4" id="KW-1003">Cell membrane</keyword>
<evidence type="ECO:0000256" key="9">
    <source>
        <dbReference type="ARBA" id="ARBA00031636"/>
    </source>
</evidence>
<dbReference type="InterPro" id="IPR002528">
    <property type="entry name" value="MATE_fam"/>
</dbReference>
<evidence type="ECO:0000313" key="12">
    <source>
        <dbReference type="Proteomes" id="UP001225134"/>
    </source>
</evidence>
<reference evidence="11 12" key="1">
    <citation type="submission" date="2023-06" db="EMBL/GenBank/DDBJ databases">
        <title>Antibody response to the Sneathia vaginalis cytopathogenic toxin A during pregnancy.</title>
        <authorList>
            <person name="Mccoy Z.T."/>
            <person name="Serrano M.G."/>
            <person name="Spaine K."/>
            <person name="Edwards D.J."/>
            <person name="Buck G.A."/>
            <person name="Jefferson K."/>
        </authorList>
    </citation>
    <scope>NUCLEOTIDE SEQUENCE [LARGE SCALE GENOMIC DNA]</scope>
    <source>
        <strain evidence="11 12">CCUG 42621</strain>
    </source>
</reference>
<evidence type="ECO:0000256" key="8">
    <source>
        <dbReference type="ARBA" id="ARBA00023136"/>
    </source>
</evidence>
<dbReference type="InterPro" id="IPR048279">
    <property type="entry name" value="MdtK-like"/>
</dbReference>
<dbReference type="PANTHER" id="PTHR43298">
    <property type="entry name" value="MULTIDRUG RESISTANCE PROTEIN NORM-RELATED"/>
    <property type="match status" value="1"/>
</dbReference>
<feature type="transmembrane region" description="Helical" evidence="10">
    <location>
        <begin position="185"/>
        <end position="208"/>
    </location>
</feature>
<organism evidence="11 12">
    <name type="scientific">Sneathia sanguinegens</name>
    <dbReference type="NCBI Taxonomy" id="40543"/>
    <lineage>
        <taxon>Bacteria</taxon>
        <taxon>Fusobacteriati</taxon>
        <taxon>Fusobacteriota</taxon>
        <taxon>Fusobacteriia</taxon>
        <taxon>Fusobacteriales</taxon>
        <taxon>Leptotrichiaceae</taxon>
        <taxon>Sneathia</taxon>
    </lineage>
</organism>
<keyword evidence="7" id="KW-0406">Ion transport</keyword>
<feature type="transmembrane region" description="Helical" evidence="10">
    <location>
        <begin position="83"/>
        <end position="104"/>
    </location>
</feature>
<sequence>MWKSVFKLAIPVAIQSIMFSLFNIFDQIMVGTLGTTAVVSVGLGSKIFFILLFTMIGLTGGLGILSAQLIGSEQTEKISKIQGMTMFAGSVLVLAFVILSMVFPRFCMTLFTNDEKVISLGIKYHRAIALGYIPFFLNIIYVTILRNAKIVKIPLYATIVGLGVNTLFNYILIFGKFGFPKLGVLGAGIATTSSQTISCIILLSIVYGKKLIGSYSIKELLQFLTFDKDILLYWKLTLPTLVENISFIATDSISNSIYGYMGTKQTIAVTIMFPIQGAIIGFFSGFSTASSVLVGNYLGKNEKEKAYIISKKILILASVAPLIVGCIYLLFNNLYLTIFKLSPYSLEMTKKVMYFMVIFAPIKIFNMTITNGALTAGGETKFVLYQSIIGSWVFAVPMGYISAFILHFPIYYVFVSISFEEILRACLCYYKYMNKSWLNNLVS</sequence>
<comment type="caution">
    <text evidence="11">The sequence shown here is derived from an EMBL/GenBank/DDBJ whole genome shotgun (WGS) entry which is preliminary data.</text>
</comment>
<dbReference type="RefSeq" id="WP_285153588.1">
    <property type="nucleotide sequence ID" value="NZ_JASSPP010000014.1"/>
</dbReference>
<evidence type="ECO:0000313" key="11">
    <source>
        <dbReference type="EMBL" id="MDK9581196.1"/>
    </source>
</evidence>
<evidence type="ECO:0000256" key="7">
    <source>
        <dbReference type="ARBA" id="ARBA00023065"/>
    </source>
</evidence>
<dbReference type="PIRSF" id="PIRSF006603">
    <property type="entry name" value="DinF"/>
    <property type="match status" value="1"/>
</dbReference>
<proteinExistence type="predicted"/>
<comment type="subcellular location">
    <subcellularLocation>
        <location evidence="1">Cell membrane</location>
        <topology evidence="1">Multi-pass membrane protein</topology>
    </subcellularLocation>
</comment>
<accession>A0ABT7HL15</accession>
<feature type="transmembrane region" description="Helical" evidence="10">
    <location>
        <begin position="155"/>
        <end position="173"/>
    </location>
</feature>
<protein>
    <recommendedName>
        <fullName evidence="9">Multidrug-efflux transporter</fullName>
    </recommendedName>
</protein>
<keyword evidence="8 10" id="KW-0472">Membrane</keyword>
<dbReference type="InterPro" id="IPR050222">
    <property type="entry name" value="MATE_MdtK"/>
</dbReference>
<evidence type="ECO:0000256" key="6">
    <source>
        <dbReference type="ARBA" id="ARBA00022989"/>
    </source>
</evidence>
<feature type="transmembrane region" description="Helical" evidence="10">
    <location>
        <begin position="21"/>
        <end position="41"/>
    </location>
</feature>
<keyword evidence="6 10" id="KW-1133">Transmembrane helix</keyword>
<evidence type="ECO:0000256" key="2">
    <source>
        <dbReference type="ARBA" id="ARBA00022448"/>
    </source>
</evidence>
<dbReference type="Proteomes" id="UP001225134">
    <property type="component" value="Unassembled WGS sequence"/>
</dbReference>
<keyword evidence="12" id="KW-1185">Reference proteome</keyword>
<feature type="transmembrane region" description="Helical" evidence="10">
    <location>
        <begin position="389"/>
        <end position="414"/>
    </location>
</feature>
<dbReference type="PANTHER" id="PTHR43298:SF2">
    <property type="entry name" value="FMN_FAD EXPORTER YEEO-RELATED"/>
    <property type="match status" value="1"/>
</dbReference>
<keyword evidence="3" id="KW-0050">Antiport</keyword>
<dbReference type="NCBIfam" id="TIGR00797">
    <property type="entry name" value="matE"/>
    <property type="match status" value="1"/>
</dbReference>
<gene>
    <name evidence="11" type="ORF">QQA45_06850</name>
</gene>
<keyword evidence="5 10" id="KW-0812">Transmembrane</keyword>
<feature type="transmembrane region" description="Helical" evidence="10">
    <location>
        <begin position="47"/>
        <end position="71"/>
    </location>
</feature>
<feature type="transmembrane region" description="Helical" evidence="10">
    <location>
        <begin position="267"/>
        <end position="293"/>
    </location>
</feature>
<evidence type="ECO:0000256" key="4">
    <source>
        <dbReference type="ARBA" id="ARBA00022475"/>
    </source>
</evidence>
<feature type="transmembrane region" description="Helical" evidence="10">
    <location>
        <begin position="352"/>
        <end position="369"/>
    </location>
</feature>
<dbReference type="Pfam" id="PF01554">
    <property type="entry name" value="MatE"/>
    <property type="match status" value="2"/>
</dbReference>
<evidence type="ECO:0000256" key="3">
    <source>
        <dbReference type="ARBA" id="ARBA00022449"/>
    </source>
</evidence>
<keyword evidence="2" id="KW-0813">Transport</keyword>
<feature type="transmembrane region" description="Helical" evidence="10">
    <location>
        <begin position="124"/>
        <end position="143"/>
    </location>
</feature>
<feature type="transmembrane region" description="Helical" evidence="10">
    <location>
        <begin position="313"/>
        <end position="331"/>
    </location>
</feature>
<evidence type="ECO:0000256" key="10">
    <source>
        <dbReference type="SAM" id="Phobius"/>
    </source>
</evidence>
<dbReference type="EMBL" id="JASSPP010000014">
    <property type="protein sequence ID" value="MDK9581196.1"/>
    <property type="molecule type" value="Genomic_DNA"/>
</dbReference>
<evidence type="ECO:0000256" key="5">
    <source>
        <dbReference type="ARBA" id="ARBA00022692"/>
    </source>
</evidence>
<evidence type="ECO:0000256" key="1">
    <source>
        <dbReference type="ARBA" id="ARBA00004651"/>
    </source>
</evidence>
<name>A0ABT7HL15_9FUSO</name>